<dbReference type="SMART" id="SM00425">
    <property type="entry name" value="TBOX"/>
    <property type="match status" value="1"/>
</dbReference>
<evidence type="ECO:0000313" key="8">
    <source>
        <dbReference type="EMBL" id="KAA3679794.1"/>
    </source>
</evidence>
<keyword evidence="4" id="KW-0804">Transcription</keyword>
<name>A0A5J4NWA6_9TREM</name>
<proteinExistence type="predicted"/>
<dbReference type="PANTHER" id="PTHR11267:SF181">
    <property type="entry name" value="OPTOMOTOR-BLIND PROTEIN"/>
    <property type="match status" value="1"/>
</dbReference>
<evidence type="ECO:0000256" key="6">
    <source>
        <dbReference type="PROSITE-ProRule" id="PRU00201"/>
    </source>
</evidence>
<dbReference type="SUPFAM" id="SSF49417">
    <property type="entry name" value="p53-like transcription factors"/>
    <property type="match status" value="1"/>
</dbReference>
<dbReference type="InterPro" id="IPR036960">
    <property type="entry name" value="T-box_sf"/>
</dbReference>
<comment type="caution">
    <text evidence="8">The sequence shown here is derived from an EMBL/GenBank/DDBJ whole genome shotgun (WGS) entry which is preliminary data.</text>
</comment>
<dbReference type="AlphaFoldDB" id="A0A5J4NWA6"/>
<dbReference type="GO" id="GO:0045893">
    <property type="term" value="P:positive regulation of DNA-templated transcription"/>
    <property type="evidence" value="ECO:0007669"/>
    <property type="project" value="InterPro"/>
</dbReference>
<evidence type="ECO:0000313" key="9">
    <source>
        <dbReference type="Proteomes" id="UP000324629"/>
    </source>
</evidence>
<evidence type="ECO:0000256" key="4">
    <source>
        <dbReference type="ARBA" id="ARBA00023163"/>
    </source>
</evidence>
<dbReference type="PROSITE" id="PS50252">
    <property type="entry name" value="TBOX_3"/>
    <property type="match status" value="2"/>
</dbReference>
<dbReference type="InterPro" id="IPR018186">
    <property type="entry name" value="TF_T-box_CS"/>
</dbReference>
<gene>
    <name evidence="8" type="ORF">DEA37_0004703</name>
</gene>
<dbReference type="GO" id="GO:0005634">
    <property type="term" value="C:nucleus"/>
    <property type="evidence" value="ECO:0007669"/>
    <property type="project" value="UniProtKB-SubCell"/>
</dbReference>
<dbReference type="InterPro" id="IPR046360">
    <property type="entry name" value="T-box_DNA-bd"/>
</dbReference>
<accession>A0A5J4NWA6</accession>
<dbReference type="InterPro" id="IPR008967">
    <property type="entry name" value="p53-like_TF_DNA-bd_sf"/>
</dbReference>
<dbReference type="InterPro" id="IPR001699">
    <property type="entry name" value="TF_T-box"/>
</dbReference>
<evidence type="ECO:0000259" key="7">
    <source>
        <dbReference type="PROSITE" id="PS50252"/>
    </source>
</evidence>
<organism evidence="8 9">
    <name type="scientific">Paragonimus westermani</name>
    <dbReference type="NCBI Taxonomy" id="34504"/>
    <lineage>
        <taxon>Eukaryota</taxon>
        <taxon>Metazoa</taxon>
        <taxon>Spiralia</taxon>
        <taxon>Lophotrochozoa</taxon>
        <taxon>Platyhelminthes</taxon>
        <taxon>Trematoda</taxon>
        <taxon>Digenea</taxon>
        <taxon>Plagiorchiida</taxon>
        <taxon>Troglotremata</taxon>
        <taxon>Troglotrematidae</taxon>
        <taxon>Paragonimus</taxon>
    </lineage>
</organism>
<evidence type="ECO:0000256" key="3">
    <source>
        <dbReference type="ARBA" id="ARBA00023125"/>
    </source>
</evidence>
<dbReference type="GO" id="GO:0000978">
    <property type="term" value="F:RNA polymerase II cis-regulatory region sequence-specific DNA binding"/>
    <property type="evidence" value="ECO:0007669"/>
    <property type="project" value="InterPro"/>
</dbReference>
<comment type="subcellular location">
    <subcellularLocation>
        <location evidence="1 6">Nucleus</location>
    </subcellularLocation>
</comment>
<dbReference type="EMBL" id="QNGE01000629">
    <property type="protein sequence ID" value="KAA3679794.1"/>
    <property type="molecule type" value="Genomic_DNA"/>
</dbReference>
<keyword evidence="3 6" id="KW-0238">DNA-binding</keyword>
<keyword evidence="5 6" id="KW-0539">Nucleus</keyword>
<comment type="caution">
    <text evidence="6">Lacks conserved residue(s) required for the propagation of feature annotation.</text>
</comment>
<dbReference type="Pfam" id="PF00907">
    <property type="entry name" value="T-box"/>
    <property type="match status" value="1"/>
</dbReference>
<reference evidence="8 9" key="1">
    <citation type="journal article" date="2019" name="Gigascience">
        <title>Whole-genome sequence of the oriental lung fluke Paragonimus westermani.</title>
        <authorList>
            <person name="Oey H."/>
            <person name="Zakrzewski M."/>
            <person name="Narain K."/>
            <person name="Devi K.R."/>
            <person name="Agatsuma T."/>
            <person name="Nawaratna S."/>
            <person name="Gobert G.N."/>
            <person name="Jones M.K."/>
            <person name="Ragan M.A."/>
            <person name="McManus D.P."/>
            <person name="Krause L."/>
        </authorList>
    </citation>
    <scope>NUCLEOTIDE SEQUENCE [LARGE SCALE GENOMIC DNA]</scope>
    <source>
        <strain evidence="8 9">IND2009</strain>
    </source>
</reference>
<sequence length="132" mass="15268">MDAESQIVSNKRLHMYAKQCIDSDVPYSMHIEEVLYHMLDNPSQLELMRLSLTQYGTRELTFVRKADPQVTNRIHIHADGLAKGSHWMRQAILFDKLKLTNNASDKNDHITQLKIQSNPFAKGFRDCEPAEK</sequence>
<dbReference type="GO" id="GO:0000981">
    <property type="term" value="F:DNA-binding transcription factor activity, RNA polymerase II-specific"/>
    <property type="evidence" value="ECO:0007669"/>
    <property type="project" value="TreeGrafter"/>
</dbReference>
<dbReference type="Gene3D" id="2.60.40.820">
    <property type="entry name" value="Transcription factor, T-box"/>
    <property type="match status" value="2"/>
</dbReference>
<feature type="domain" description="T-box" evidence="7">
    <location>
        <begin position="111"/>
        <end position="126"/>
    </location>
</feature>
<dbReference type="PROSITE" id="PS01264">
    <property type="entry name" value="TBOX_2"/>
    <property type="match status" value="1"/>
</dbReference>
<keyword evidence="2" id="KW-0805">Transcription regulation</keyword>
<dbReference type="PANTHER" id="PTHR11267">
    <property type="entry name" value="T-BOX PROTEIN-RELATED"/>
    <property type="match status" value="1"/>
</dbReference>
<evidence type="ECO:0000256" key="1">
    <source>
        <dbReference type="ARBA" id="ARBA00004123"/>
    </source>
</evidence>
<evidence type="ECO:0000256" key="2">
    <source>
        <dbReference type="ARBA" id="ARBA00023015"/>
    </source>
</evidence>
<dbReference type="GO" id="GO:0001708">
    <property type="term" value="P:cell fate specification"/>
    <property type="evidence" value="ECO:0007669"/>
    <property type="project" value="TreeGrafter"/>
</dbReference>
<evidence type="ECO:0000256" key="5">
    <source>
        <dbReference type="ARBA" id="ARBA00023242"/>
    </source>
</evidence>
<dbReference type="Proteomes" id="UP000324629">
    <property type="component" value="Unassembled WGS sequence"/>
</dbReference>
<dbReference type="GO" id="GO:0000785">
    <property type="term" value="C:chromatin"/>
    <property type="evidence" value="ECO:0007669"/>
    <property type="project" value="TreeGrafter"/>
</dbReference>
<keyword evidence="9" id="KW-1185">Reference proteome</keyword>
<protein>
    <recommendedName>
        <fullName evidence="7">T-box domain-containing protein</fullName>
    </recommendedName>
</protein>
<feature type="domain" description="T-box" evidence="7">
    <location>
        <begin position="35"/>
        <end position="110"/>
    </location>
</feature>